<name>A0A6A5BUJ6_NAEFO</name>
<keyword evidence="7 9" id="KW-0472">Membrane</keyword>
<protein>
    <recommendedName>
        <fullName evidence="3">ER membrane protein complex subunit 4</fullName>
    </recommendedName>
</protein>
<feature type="region of interest" description="Disordered" evidence="8">
    <location>
        <begin position="1"/>
        <end position="22"/>
    </location>
</feature>
<sequence>MQSKKDWKITLLPSPASDAQKPFNYVSGAESITSTSSTASASSSTLSEKKQQQLDLKQKKCWEFATSPFRNLFMNAFLLWMIGNQINIFPIIFTVMAIINPVKAILGVGQAFQTFDSEDGGKINTLLPKVVYILLQCVALGMSMVKLYFMGLLPNESDWAHTTPLHPTEFVVSLNN</sequence>
<gene>
    <name evidence="10" type="ORF">FDP41_003412</name>
</gene>
<accession>A0A6A5BUJ6</accession>
<dbReference type="OrthoDB" id="369569at2759"/>
<organism evidence="10 11">
    <name type="scientific">Naegleria fowleri</name>
    <name type="common">Brain eating amoeba</name>
    <dbReference type="NCBI Taxonomy" id="5763"/>
    <lineage>
        <taxon>Eukaryota</taxon>
        <taxon>Discoba</taxon>
        <taxon>Heterolobosea</taxon>
        <taxon>Tetramitia</taxon>
        <taxon>Eutetramitia</taxon>
        <taxon>Vahlkampfiidae</taxon>
        <taxon>Naegleria</taxon>
    </lineage>
</organism>
<dbReference type="RefSeq" id="XP_044562133.1">
    <property type="nucleotide sequence ID" value="XM_044706714.1"/>
</dbReference>
<evidence type="ECO:0000313" key="11">
    <source>
        <dbReference type="Proteomes" id="UP000444721"/>
    </source>
</evidence>
<dbReference type="GeneID" id="68110630"/>
<dbReference type="VEuPathDB" id="AmoebaDB:FDP41_003412"/>
<evidence type="ECO:0000256" key="3">
    <source>
        <dbReference type="ARBA" id="ARBA00020820"/>
    </source>
</evidence>
<comment type="subcellular location">
    <subcellularLocation>
        <location evidence="1">Endoplasmic reticulum membrane</location>
        <topology evidence="1">Multi-pass membrane protein</topology>
    </subcellularLocation>
</comment>
<evidence type="ECO:0000256" key="6">
    <source>
        <dbReference type="ARBA" id="ARBA00022989"/>
    </source>
</evidence>
<evidence type="ECO:0000313" key="10">
    <source>
        <dbReference type="EMBL" id="KAF0977420.1"/>
    </source>
</evidence>
<feature type="transmembrane region" description="Helical" evidence="9">
    <location>
        <begin position="77"/>
        <end position="99"/>
    </location>
</feature>
<proteinExistence type="inferred from homology"/>
<dbReference type="EMBL" id="VFQX01000034">
    <property type="protein sequence ID" value="KAF0977420.1"/>
    <property type="molecule type" value="Genomic_DNA"/>
</dbReference>
<feature type="transmembrane region" description="Helical" evidence="9">
    <location>
        <begin position="130"/>
        <end position="149"/>
    </location>
</feature>
<dbReference type="AlphaFoldDB" id="A0A6A5BUJ6"/>
<reference evidence="10 11" key="1">
    <citation type="journal article" date="2019" name="Sci. Rep.">
        <title>Nanopore sequencing improves the draft genome of the human pathogenic amoeba Naegleria fowleri.</title>
        <authorList>
            <person name="Liechti N."/>
            <person name="Schurch N."/>
            <person name="Bruggmann R."/>
            <person name="Wittwer M."/>
        </authorList>
    </citation>
    <scope>NUCLEOTIDE SEQUENCE [LARGE SCALE GENOMIC DNA]</scope>
    <source>
        <strain evidence="10 11">ATCC 30894</strain>
    </source>
</reference>
<keyword evidence="4 9" id="KW-0812">Transmembrane</keyword>
<evidence type="ECO:0000256" key="2">
    <source>
        <dbReference type="ARBA" id="ARBA00007715"/>
    </source>
</evidence>
<dbReference type="Pfam" id="PF06417">
    <property type="entry name" value="EMC4"/>
    <property type="match status" value="1"/>
</dbReference>
<comment type="caution">
    <text evidence="10">The sequence shown here is derived from an EMBL/GenBank/DDBJ whole genome shotgun (WGS) entry which is preliminary data.</text>
</comment>
<evidence type="ECO:0000256" key="4">
    <source>
        <dbReference type="ARBA" id="ARBA00022692"/>
    </source>
</evidence>
<evidence type="ECO:0000256" key="7">
    <source>
        <dbReference type="ARBA" id="ARBA00023136"/>
    </source>
</evidence>
<dbReference type="VEuPathDB" id="AmoebaDB:NF0062780"/>
<keyword evidence="5" id="KW-0256">Endoplasmic reticulum</keyword>
<dbReference type="GO" id="GO:0005789">
    <property type="term" value="C:endoplasmic reticulum membrane"/>
    <property type="evidence" value="ECO:0007669"/>
    <property type="project" value="UniProtKB-SubCell"/>
</dbReference>
<evidence type="ECO:0000256" key="5">
    <source>
        <dbReference type="ARBA" id="ARBA00022824"/>
    </source>
</evidence>
<keyword evidence="11" id="KW-1185">Reference proteome</keyword>
<evidence type="ECO:0000256" key="9">
    <source>
        <dbReference type="SAM" id="Phobius"/>
    </source>
</evidence>
<evidence type="ECO:0000256" key="1">
    <source>
        <dbReference type="ARBA" id="ARBA00004477"/>
    </source>
</evidence>
<comment type="similarity">
    <text evidence="2">Belongs to the EMC4 family.</text>
</comment>
<dbReference type="OMA" id="IPMNFFM"/>
<dbReference type="Proteomes" id="UP000444721">
    <property type="component" value="Unassembled WGS sequence"/>
</dbReference>
<evidence type="ECO:0000256" key="8">
    <source>
        <dbReference type="SAM" id="MobiDB-lite"/>
    </source>
</evidence>
<keyword evidence="6 9" id="KW-1133">Transmembrane helix</keyword>
<dbReference type="PANTHER" id="PTHR19315">
    <property type="entry name" value="ER MEMBRANE PROTEIN COMPLEX SUBUNIT 4"/>
    <property type="match status" value="1"/>
</dbReference>
<dbReference type="InterPro" id="IPR009445">
    <property type="entry name" value="TMEM85/Emc4"/>
</dbReference>